<evidence type="ECO:0000256" key="2">
    <source>
        <dbReference type="ARBA" id="ARBA00012438"/>
    </source>
</evidence>
<keyword evidence="5" id="KW-0902">Two-component regulatory system</keyword>
<evidence type="ECO:0000259" key="6">
    <source>
        <dbReference type="PROSITE" id="PS50109"/>
    </source>
</evidence>
<dbReference type="PANTHER" id="PTHR43711">
    <property type="entry name" value="TWO-COMPONENT HISTIDINE KINASE"/>
    <property type="match status" value="1"/>
</dbReference>
<sequence length="48" mass="4965">FTTKEVGKGTGLGLSICHGIISEQGGRVYAESKLGKGATFVVELPISQ</sequence>
<dbReference type="EMBL" id="BARW01032156">
    <property type="protein sequence ID" value="GAJ10178.1"/>
    <property type="molecule type" value="Genomic_DNA"/>
</dbReference>
<organism evidence="7">
    <name type="scientific">marine sediment metagenome</name>
    <dbReference type="NCBI Taxonomy" id="412755"/>
    <lineage>
        <taxon>unclassified sequences</taxon>
        <taxon>metagenomes</taxon>
        <taxon>ecological metagenomes</taxon>
    </lineage>
</organism>
<protein>
    <recommendedName>
        <fullName evidence="2">histidine kinase</fullName>
        <ecNumber evidence="2">2.7.13.3</ecNumber>
    </recommendedName>
</protein>
<evidence type="ECO:0000313" key="7">
    <source>
        <dbReference type="EMBL" id="GAJ10178.1"/>
    </source>
</evidence>
<feature type="non-terminal residue" evidence="7">
    <location>
        <position position="1"/>
    </location>
</feature>
<proteinExistence type="predicted"/>
<keyword evidence="4" id="KW-0418">Kinase</keyword>
<dbReference type="InterPro" id="IPR005467">
    <property type="entry name" value="His_kinase_dom"/>
</dbReference>
<gene>
    <name evidence="7" type="ORF">S12H4_50960</name>
</gene>
<evidence type="ECO:0000256" key="3">
    <source>
        <dbReference type="ARBA" id="ARBA00022679"/>
    </source>
</evidence>
<comment type="catalytic activity">
    <reaction evidence="1">
        <text>ATP + protein L-histidine = ADP + protein N-phospho-L-histidine.</text>
        <dbReference type="EC" id="2.7.13.3"/>
    </reaction>
</comment>
<dbReference type="InterPro" id="IPR004358">
    <property type="entry name" value="Sig_transdc_His_kin-like_C"/>
</dbReference>
<dbReference type="Gene3D" id="3.30.565.10">
    <property type="entry name" value="Histidine kinase-like ATPase, C-terminal domain"/>
    <property type="match status" value="1"/>
</dbReference>
<dbReference type="PRINTS" id="PR00344">
    <property type="entry name" value="BCTRLSENSOR"/>
</dbReference>
<feature type="domain" description="Histidine kinase" evidence="6">
    <location>
        <begin position="1"/>
        <end position="48"/>
    </location>
</feature>
<name>X1TXX8_9ZZZZ</name>
<dbReference type="PROSITE" id="PS50109">
    <property type="entry name" value="HIS_KIN"/>
    <property type="match status" value="1"/>
</dbReference>
<dbReference type="SUPFAM" id="SSF55874">
    <property type="entry name" value="ATPase domain of HSP90 chaperone/DNA topoisomerase II/histidine kinase"/>
    <property type="match status" value="1"/>
</dbReference>
<dbReference type="InterPro" id="IPR036890">
    <property type="entry name" value="HATPase_C_sf"/>
</dbReference>
<dbReference type="InterPro" id="IPR050736">
    <property type="entry name" value="Sensor_HK_Regulatory"/>
</dbReference>
<dbReference type="InterPro" id="IPR003594">
    <property type="entry name" value="HATPase_dom"/>
</dbReference>
<accession>X1TXX8</accession>
<evidence type="ECO:0000256" key="1">
    <source>
        <dbReference type="ARBA" id="ARBA00000085"/>
    </source>
</evidence>
<dbReference type="AlphaFoldDB" id="X1TXX8"/>
<comment type="caution">
    <text evidence="7">The sequence shown here is derived from an EMBL/GenBank/DDBJ whole genome shotgun (WGS) entry which is preliminary data.</text>
</comment>
<dbReference type="Pfam" id="PF02518">
    <property type="entry name" value="HATPase_c"/>
    <property type="match status" value="1"/>
</dbReference>
<reference evidence="7" key="1">
    <citation type="journal article" date="2014" name="Front. Microbiol.">
        <title>High frequency of phylogenetically diverse reductive dehalogenase-homologous genes in deep subseafloor sedimentary metagenomes.</title>
        <authorList>
            <person name="Kawai M."/>
            <person name="Futagami T."/>
            <person name="Toyoda A."/>
            <person name="Takaki Y."/>
            <person name="Nishi S."/>
            <person name="Hori S."/>
            <person name="Arai W."/>
            <person name="Tsubouchi T."/>
            <person name="Morono Y."/>
            <person name="Uchiyama I."/>
            <person name="Ito T."/>
            <person name="Fujiyama A."/>
            <person name="Inagaki F."/>
            <person name="Takami H."/>
        </authorList>
    </citation>
    <scope>NUCLEOTIDE SEQUENCE</scope>
    <source>
        <strain evidence="7">Expedition CK06-06</strain>
    </source>
</reference>
<dbReference type="GO" id="GO:0004673">
    <property type="term" value="F:protein histidine kinase activity"/>
    <property type="evidence" value="ECO:0007669"/>
    <property type="project" value="UniProtKB-EC"/>
</dbReference>
<dbReference type="EC" id="2.7.13.3" evidence="2"/>
<dbReference type="GO" id="GO:0000160">
    <property type="term" value="P:phosphorelay signal transduction system"/>
    <property type="evidence" value="ECO:0007669"/>
    <property type="project" value="UniProtKB-KW"/>
</dbReference>
<evidence type="ECO:0000256" key="4">
    <source>
        <dbReference type="ARBA" id="ARBA00022777"/>
    </source>
</evidence>
<dbReference type="PANTHER" id="PTHR43711:SF1">
    <property type="entry name" value="HISTIDINE KINASE 1"/>
    <property type="match status" value="1"/>
</dbReference>
<evidence type="ECO:0000256" key="5">
    <source>
        <dbReference type="ARBA" id="ARBA00023012"/>
    </source>
</evidence>
<keyword evidence="3" id="KW-0808">Transferase</keyword>